<reference evidence="2 3" key="1">
    <citation type="submission" date="2016-07" db="EMBL/GenBank/DDBJ databases">
        <title>Pervasive Adenine N6-methylation of Active Genes in Fungi.</title>
        <authorList>
            <consortium name="DOE Joint Genome Institute"/>
            <person name="Mondo S.J."/>
            <person name="Dannebaum R.O."/>
            <person name="Kuo R.C."/>
            <person name="Labutti K."/>
            <person name="Haridas S."/>
            <person name="Kuo A."/>
            <person name="Salamov A."/>
            <person name="Ahrendt S.R."/>
            <person name="Lipzen A."/>
            <person name="Sullivan W."/>
            <person name="Andreopoulos W.B."/>
            <person name="Clum A."/>
            <person name="Lindquist E."/>
            <person name="Daum C."/>
            <person name="Ramamoorthy G.K."/>
            <person name="Gryganskyi A."/>
            <person name="Culley D."/>
            <person name="Magnuson J.K."/>
            <person name="James T.Y."/>
            <person name="O'Malley M.A."/>
            <person name="Stajich J.E."/>
            <person name="Spatafora J.W."/>
            <person name="Visel A."/>
            <person name="Grigoriev I.V."/>
        </authorList>
    </citation>
    <scope>NUCLEOTIDE SEQUENCE [LARGE SCALE GENOMIC DNA]</scope>
    <source>
        <strain evidence="2 3">PL171</strain>
    </source>
</reference>
<proteinExistence type="predicted"/>
<dbReference type="Proteomes" id="UP000193411">
    <property type="component" value="Unassembled WGS sequence"/>
</dbReference>
<gene>
    <name evidence="2" type="ORF">BCR44DRAFT_23425</name>
</gene>
<keyword evidence="3" id="KW-1185">Reference proteome</keyword>
<accession>A0A1Y2GFQ9</accession>
<name>A0A1Y2GFQ9_9FUNG</name>
<evidence type="ECO:0000313" key="2">
    <source>
        <dbReference type="EMBL" id="ORZ09632.1"/>
    </source>
</evidence>
<dbReference type="AlphaFoldDB" id="A0A1Y2GFQ9"/>
<evidence type="ECO:0000313" key="3">
    <source>
        <dbReference type="Proteomes" id="UP000193411"/>
    </source>
</evidence>
<protein>
    <submittedName>
        <fullName evidence="2">Uncharacterized protein</fullName>
    </submittedName>
</protein>
<evidence type="ECO:0000256" key="1">
    <source>
        <dbReference type="SAM" id="MobiDB-lite"/>
    </source>
</evidence>
<comment type="caution">
    <text evidence="2">The sequence shown here is derived from an EMBL/GenBank/DDBJ whole genome shotgun (WGS) entry which is preliminary data.</text>
</comment>
<feature type="compositionally biased region" description="Basic and acidic residues" evidence="1">
    <location>
        <begin position="139"/>
        <end position="152"/>
    </location>
</feature>
<sequence length="304" mass="35489">MLTNSILWNDIKELFTSANPNATNVFDTLVPVFGDYFELALSKEDAISRVKSVIHKECSNTAKTEHTLHEQVLQLFSSNLDQMLFALFQSKKYHVVSSTVHHEWSLIATKMKSVYDAIPKPDQQLKPNPKENDEDFDIAIDRPKRRDKDDRVNLGKPRKTFLVERVKVNEPPFEKPIVNFVKQFQDGQRSHIIKVLQAVQDASPQSPWLYLCLTYVEKFFSDKTNWRSTLMETITACLSEMQADFEYLVKSIAYRQKGLVGKSQKINEEFVKFYMHFDYIYMFLFHPDQLVTLETTMKLTKLKV</sequence>
<feature type="region of interest" description="Disordered" evidence="1">
    <location>
        <begin position="119"/>
        <end position="152"/>
    </location>
</feature>
<organism evidence="2 3">
    <name type="scientific">Catenaria anguillulae PL171</name>
    <dbReference type="NCBI Taxonomy" id="765915"/>
    <lineage>
        <taxon>Eukaryota</taxon>
        <taxon>Fungi</taxon>
        <taxon>Fungi incertae sedis</taxon>
        <taxon>Blastocladiomycota</taxon>
        <taxon>Blastocladiomycetes</taxon>
        <taxon>Blastocladiales</taxon>
        <taxon>Catenariaceae</taxon>
        <taxon>Catenaria</taxon>
    </lineage>
</organism>
<dbReference type="EMBL" id="MCFL01000463">
    <property type="protein sequence ID" value="ORZ09632.1"/>
    <property type="molecule type" value="Genomic_DNA"/>
</dbReference>